<sequence length="536" mass="61324">MLYKLSDELLRKIVQKLSARTKDLISLCRVSRRISGLVMPVLYQPVTFMALNEDRIAALDDPKRLAPALEKGHFRHTQHIRVAAPFYDRFCDRCFHRDEWTSDRDEKALDDQLTAVLESCCDAKLKSFHWDLGICVPWPLMLCLGANHKHIQSIRLIIDGDCPYQEEEGDWGVCKIDSWLPNLKSLSLSGFTFDSNRQPSADHEFTLSYPWQGLFTIVNQVSHQLEEFDIDLEHAVQNRRCIFYYPMFSTWLEMLQSRPPAYKPRPSNIPVFFPAIGSLSLSFVDLAGNDATIYGRPGILDAFDFSAIKQLKLRCCPGWELLLQYLTQNLNRPKYEYWDGDEQKMLQQNPKCTPLKSLEISYSQYPEASTSSGCGRLEILREFLKSFKGLENLFIVAPALCVDLGLCCALTHHHQTLRRLVYSCSHKRLPPDDDGCMGDAGDKPEGNGHDYQEERPRKEIENKSTDPPPMFIDCLGHPLGHLPRLESLGVCFENPKFTRKLLQPLTESPSGLKLLHLRRCGPGFRTVTIVTYHTTT</sequence>
<keyword evidence="3" id="KW-1185">Reference proteome</keyword>
<protein>
    <recommendedName>
        <fullName evidence="4">F-box domain-containing protein</fullName>
    </recommendedName>
</protein>
<reference evidence="2" key="2">
    <citation type="submission" date="2023-05" db="EMBL/GenBank/DDBJ databases">
        <authorList>
            <consortium name="Lawrence Berkeley National Laboratory"/>
            <person name="Steindorff A."/>
            <person name="Hensen N."/>
            <person name="Bonometti L."/>
            <person name="Westerberg I."/>
            <person name="Brannstrom I.O."/>
            <person name="Guillou S."/>
            <person name="Cros-Aarteil S."/>
            <person name="Calhoun S."/>
            <person name="Haridas S."/>
            <person name="Kuo A."/>
            <person name="Mondo S."/>
            <person name="Pangilinan J."/>
            <person name="Riley R."/>
            <person name="Labutti K."/>
            <person name="Andreopoulos B."/>
            <person name="Lipzen A."/>
            <person name="Chen C."/>
            <person name="Yanf M."/>
            <person name="Daum C."/>
            <person name="Ng V."/>
            <person name="Clum A."/>
            <person name="Ohm R."/>
            <person name="Martin F."/>
            <person name="Silar P."/>
            <person name="Natvig D."/>
            <person name="Lalanne C."/>
            <person name="Gautier V."/>
            <person name="Ament-Velasquez S.L."/>
            <person name="Kruys A."/>
            <person name="Hutchinson M.I."/>
            <person name="Powell A.J."/>
            <person name="Barry K."/>
            <person name="Miller A.N."/>
            <person name="Grigoriev I.V."/>
            <person name="Debuchy R."/>
            <person name="Gladieux P."/>
            <person name="Thoren M.H."/>
            <person name="Johannesson H."/>
        </authorList>
    </citation>
    <scope>NUCLEOTIDE SEQUENCE</scope>
    <source>
        <strain evidence="2">PSN293</strain>
    </source>
</reference>
<dbReference type="EMBL" id="MU858399">
    <property type="protein sequence ID" value="KAK4206496.1"/>
    <property type="molecule type" value="Genomic_DNA"/>
</dbReference>
<dbReference type="AlphaFoldDB" id="A0AAN7AYV1"/>
<reference evidence="2" key="1">
    <citation type="journal article" date="2023" name="Mol. Phylogenet. Evol.">
        <title>Genome-scale phylogeny and comparative genomics of the fungal order Sordariales.</title>
        <authorList>
            <person name="Hensen N."/>
            <person name="Bonometti L."/>
            <person name="Westerberg I."/>
            <person name="Brannstrom I.O."/>
            <person name="Guillou S."/>
            <person name="Cros-Aarteil S."/>
            <person name="Calhoun S."/>
            <person name="Haridas S."/>
            <person name="Kuo A."/>
            <person name="Mondo S."/>
            <person name="Pangilinan J."/>
            <person name="Riley R."/>
            <person name="LaButti K."/>
            <person name="Andreopoulos B."/>
            <person name="Lipzen A."/>
            <person name="Chen C."/>
            <person name="Yan M."/>
            <person name="Daum C."/>
            <person name="Ng V."/>
            <person name="Clum A."/>
            <person name="Steindorff A."/>
            <person name="Ohm R.A."/>
            <person name="Martin F."/>
            <person name="Silar P."/>
            <person name="Natvig D.O."/>
            <person name="Lalanne C."/>
            <person name="Gautier V."/>
            <person name="Ament-Velasquez S.L."/>
            <person name="Kruys A."/>
            <person name="Hutchinson M.I."/>
            <person name="Powell A.J."/>
            <person name="Barry K."/>
            <person name="Miller A.N."/>
            <person name="Grigoriev I.V."/>
            <person name="Debuchy R."/>
            <person name="Gladieux P."/>
            <person name="Hiltunen Thoren M."/>
            <person name="Johannesson H."/>
        </authorList>
    </citation>
    <scope>NUCLEOTIDE SEQUENCE</scope>
    <source>
        <strain evidence="2">PSN293</strain>
    </source>
</reference>
<proteinExistence type="predicted"/>
<dbReference type="SUPFAM" id="SSF52047">
    <property type="entry name" value="RNI-like"/>
    <property type="match status" value="1"/>
</dbReference>
<dbReference type="CDD" id="cd09917">
    <property type="entry name" value="F-box_SF"/>
    <property type="match status" value="1"/>
</dbReference>
<comment type="caution">
    <text evidence="2">The sequence shown here is derived from an EMBL/GenBank/DDBJ whole genome shotgun (WGS) entry which is preliminary data.</text>
</comment>
<evidence type="ECO:0000313" key="2">
    <source>
        <dbReference type="EMBL" id="KAK4206496.1"/>
    </source>
</evidence>
<organism evidence="2 3">
    <name type="scientific">Rhypophila decipiens</name>
    <dbReference type="NCBI Taxonomy" id="261697"/>
    <lineage>
        <taxon>Eukaryota</taxon>
        <taxon>Fungi</taxon>
        <taxon>Dikarya</taxon>
        <taxon>Ascomycota</taxon>
        <taxon>Pezizomycotina</taxon>
        <taxon>Sordariomycetes</taxon>
        <taxon>Sordariomycetidae</taxon>
        <taxon>Sordariales</taxon>
        <taxon>Naviculisporaceae</taxon>
        <taxon>Rhypophila</taxon>
    </lineage>
</organism>
<feature type="compositionally biased region" description="Basic and acidic residues" evidence="1">
    <location>
        <begin position="440"/>
        <end position="464"/>
    </location>
</feature>
<gene>
    <name evidence="2" type="ORF">QBC37DRAFT_124605</name>
</gene>
<evidence type="ECO:0008006" key="4">
    <source>
        <dbReference type="Google" id="ProtNLM"/>
    </source>
</evidence>
<dbReference type="Proteomes" id="UP001301769">
    <property type="component" value="Unassembled WGS sequence"/>
</dbReference>
<name>A0AAN7AYV1_9PEZI</name>
<evidence type="ECO:0000256" key="1">
    <source>
        <dbReference type="SAM" id="MobiDB-lite"/>
    </source>
</evidence>
<accession>A0AAN7AYV1</accession>
<feature type="region of interest" description="Disordered" evidence="1">
    <location>
        <begin position="433"/>
        <end position="465"/>
    </location>
</feature>
<evidence type="ECO:0000313" key="3">
    <source>
        <dbReference type="Proteomes" id="UP001301769"/>
    </source>
</evidence>